<dbReference type="SUPFAM" id="SSF48403">
    <property type="entry name" value="Ankyrin repeat"/>
    <property type="match status" value="1"/>
</dbReference>
<dbReference type="Proteomes" id="UP000663874">
    <property type="component" value="Unassembled WGS sequence"/>
</dbReference>
<evidence type="ECO:0000313" key="5">
    <source>
        <dbReference type="EMBL" id="CAF0865941.1"/>
    </source>
</evidence>
<dbReference type="EMBL" id="CAJNOO010000226">
    <property type="protein sequence ID" value="CAF0865941.1"/>
    <property type="molecule type" value="Genomic_DNA"/>
</dbReference>
<dbReference type="Proteomes" id="UP000663870">
    <property type="component" value="Unassembled WGS sequence"/>
</dbReference>
<evidence type="ECO:0000256" key="4">
    <source>
        <dbReference type="SAM" id="MobiDB-lite"/>
    </source>
</evidence>
<dbReference type="Proteomes" id="UP000663823">
    <property type="component" value="Unassembled WGS sequence"/>
</dbReference>
<evidence type="ECO:0000313" key="6">
    <source>
        <dbReference type="EMBL" id="CAF0882961.1"/>
    </source>
</evidence>
<evidence type="ECO:0000313" key="14">
    <source>
        <dbReference type="Proteomes" id="UP000663854"/>
    </source>
</evidence>
<dbReference type="Proteomes" id="UP000663882">
    <property type="component" value="Unassembled WGS sequence"/>
</dbReference>
<evidence type="ECO:0000256" key="2">
    <source>
        <dbReference type="ARBA" id="ARBA00023043"/>
    </source>
</evidence>
<feature type="repeat" description="ANK" evidence="3">
    <location>
        <begin position="104"/>
        <end position="130"/>
    </location>
</feature>
<evidence type="ECO:0000313" key="7">
    <source>
        <dbReference type="EMBL" id="CAF0894422.1"/>
    </source>
</evidence>
<dbReference type="PANTHER" id="PTHR24171:SF8">
    <property type="entry name" value="BRCA1-ASSOCIATED RING DOMAIN PROTEIN 1"/>
    <property type="match status" value="1"/>
</dbReference>
<gene>
    <name evidence="12" type="ORF">FNK824_LOCUS7615</name>
    <name evidence="13" type="ORF">JBS370_LOCUS9861</name>
    <name evidence="7" type="ORF">JXQ802_LOCUS8830</name>
    <name evidence="8" type="ORF">JXQ802_LOCUS9196</name>
    <name evidence="11" type="ORF">OTI717_LOCUS7874</name>
    <name evidence="6" type="ORF">PYM288_LOCUS8633</name>
    <name evidence="5" type="ORF">RFH988_LOCUS7217</name>
    <name evidence="9" type="ORF">SEV965_LOCUS7489</name>
    <name evidence="10" type="ORF">ZHD862_LOCUS10273</name>
</gene>
<dbReference type="OrthoDB" id="9995210at2759"/>
<dbReference type="Proteomes" id="UP000663836">
    <property type="component" value="Unassembled WGS sequence"/>
</dbReference>
<dbReference type="InterPro" id="IPR002110">
    <property type="entry name" value="Ankyrin_rpt"/>
</dbReference>
<feature type="compositionally biased region" description="Polar residues" evidence="4">
    <location>
        <begin position="31"/>
        <end position="40"/>
    </location>
</feature>
<reference evidence="6" key="1">
    <citation type="submission" date="2021-02" db="EMBL/GenBank/DDBJ databases">
        <authorList>
            <person name="Nowell W R."/>
        </authorList>
    </citation>
    <scope>NUCLEOTIDE SEQUENCE</scope>
</reference>
<dbReference type="EMBL" id="CAJOAX010000607">
    <property type="protein sequence ID" value="CAF3622326.1"/>
    <property type="molecule type" value="Genomic_DNA"/>
</dbReference>
<dbReference type="GO" id="GO:0085020">
    <property type="term" value="P:protein K6-linked ubiquitination"/>
    <property type="evidence" value="ECO:0007669"/>
    <property type="project" value="TreeGrafter"/>
</dbReference>
<dbReference type="EMBL" id="CAJNOU010000261">
    <property type="protein sequence ID" value="CAF0936890.1"/>
    <property type="molecule type" value="Genomic_DNA"/>
</dbReference>
<dbReference type="GO" id="GO:0070531">
    <property type="term" value="C:BRCA1-A complex"/>
    <property type="evidence" value="ECO:0007669"/>
    <property type="project" value="TreeGrafter"/>
</dbReference>
<dbReference type="PANTHER" id="PTHR24171">
    <property type="entry name" value="ANKYRIN REPEAT DOMAIN-CONTAINING PROTEIN 39-RELATED"/>
    <property type="match status" value="1"/>
</dbReference>
<evidence type="ECO:0008006" key="16">
    <source>
        <dbReference type="Google" id="ProtNLM"/>
    </source>
</evidence>
<dbReference type="InterPro" id="IPR036770">
    <property type="entry name" value="Ankyrin_rpt-contain_sf"/>
</dbReference>
<dbReference type="EMBL" id="CAJOBE010000713">
    <property type="protein sequence ID" value="CAF3677412.1"/>
    <property type="molecule type" value="Genomic_DNA"/>
</dbReference>
<evidence type="ECO:0000313" key="9">
    <source>
        <dbReference type="EMBL" id="CAF0936890.1"/>
    </source>
</evidence>
<dbReference type="GO" id="GO:0004842">
    <property type="term" value="F:ubiquitin-protein transferase activity"/>
    <property type="evidence" value="ECO:0007669"/>
    <property type="project" value="TreeGrafter"/>
</dbReference>
<dbReference type="Proteomes" id="UP000663864">
    <property type="component" value="Unassembled WGS sequence"/>
</dbReference>
<proteinExistence type="predicted"/>
<dbReference type="Pfam" id="PF12796">
    <property type="entry name" value="Ank_2"/>
    <property type="match status" value="1"/>
</dbReference>
<evidence type="ECO:0000313" key="11">
    <source>
        <dbReference type="EMBL" id="CAF3622326.1"/>
    </source>
</evidence>
<evidence type="ECO:0000313" key="12">
    <source>
        <dbReference type="EMBL" id="CAF3677412.1"/>
    </source>
</evidence>
<name>A0A813YDW1_9BILA</name>
<dbReference type="EMBL" id="CAJOBD010000690">
    <property type="protein sequence ID" value="CAF3706623.1"/>
    <property type="molecule type" value="Genomic_DNA"/>
</dbReference>
<protein>
    <recommendedName>
        <fullName evidence="16">Ankyrin</fullName>
    </recommendedName>
</protein>
<evidence type="ECO:0000256" key="3">
    <source>
        <dbReference type="PROSITE-ProRule" id="PRU00023"/>
    </source>
</evidence>
<dbReference type="EMBL" id="CAJNOT010000365">
    <property type="protein sequence ID" value="CAF0956158.1"/>
    <property type="molecule type" value="Genomic_DNA"/>
</dbReference>
<evidence type="ECO:0000256" key="1">
    <source>
        <dbReference type="ARBA" id="ARBA00022737"/>
    </source>
</evidence>
<dbReference type="SMART" id="SM00248">
    <property type="entry name" value="ANK"/>
    <property type="match status" value="4"/>
</dbReference>
<dbReference type="AlphaFoldDB" id="A0A813YDW1"/>
<keyword evidence="2 3" id="KW-0040">ANK repeat</keyword>
<sequence length="244" mass="27812">MLTESNYHHRAHHHNSGPVISQHRTHYTPYQHPSHTTKSTQQVQHQQVQQQQVQQQPQQQPEVQQPKFDLHHAVRTNDVSGIIRLHSRLRQQPMVADTCLLDSNGHTPLYAAISNGRLAMVDLLLHLGHNPYCISVARESALNVAIGFGRLDIVDYLLTRGFPVDYPGFENKTPLERAIECNQGSVVVTLLKHGSDWRRYEERRKTGDMSLVEWALANEHPQVLGVLIDLYGDDESVFNQIGMM</sequence>
<dbReference type="Pfam" id="PF00023">
    <property type="entry name" value="Ank"/>
    <property type="match status" value="1"/>
</dbReference>
<comment type="caution">
    <text evidence="6">The sequence shown here is derived from an EMBL/GenBank/DDBJ whole genome shotgun (WGS) entry which is preliminary data.</text>
</comment>
<dbReference type="Proteomes" id="UP000663889">
    <property type="component" value="Unassembled WGS sequence"/>
</dbReference>
<keyword evidence="15" id="KW-1185">Reference proteome</keyword>
<dbReference type="PROSITE" id="PS50297">
    <property type="entry name" value="ANK_REP_REGION"/>
    <property type="match status" value="1"/>
</dbReference>
<dbReference type="PROSITE" id="PS50088">
    <property type="entry name" value="ANK_REPEAT"/>
    <property type="match status" value="1"/>
</dbReference>
<dbReference type="GO" id="GO:0031436">
    <property type="term" value="C:BRCA1-BARD1 complex"/>
    <property type="evidence" value="ECO:0007669"/>
    <property type="project" value="TreeGrafter"/>
</dbReference>
<keyword evidence="1" id="KW-0677">Repeat</keyword>
<dbReference type="EMBL" id="CAJNOL010000167">
    <property type="protein sequence ID" value="CAF0901909.1"/>
    <property type="molecule type" value="Genomic_DNA"/>
</dbReference>
<dbReference type="EMBL" id="CAJNOL010000158">
    <property type="protein sequence ID" value="CAF0894422.1"/>
    <property type="molecule type" value="Genomic_DNA"/>
</dbReference>
<accession>A0A813YDW1</accession>
<dbReference type="Proteomes" id="UP000663854">
    <property type="component" value="Unassembled WGS sequence"/>
</dbReference>
<evidence type="ECO:0000313" key="8">
    <source>
        <dbReference type="EMBL" id="CAF0901909.1"/>
    </source>
</evidence>
<feature type="compositionally biased region" description="Low complexity" evidence="4">
    <location>
        <begin position="41"/>
        <end position="65"/>
    </location>
</feature>
<dbReference type="EMBL" id="CAJNOH010000117">
    <property type="protein sequence ID" value="CAF0882961.1"/>
    <property type="molecule type" value="Genomic_DNA"/>
</dbReference>
<organism evidence="6 14">
    <name type="scientific">Rotaria sordida</name>
    <dbReference type="NCBI Taxonomy" id="392033"/>
    <lineage>
        <taxon>Eukaryota</taxon>
        <taxon>Metazoa</taxon>
        <taxon>Spiralia</taxon>
        <taxon>Gnathifera</taxon>
        <taxon>Rotifera</taxon>
        <taxon>Eurotatoria</taxon>
        <taxon>Bdelloidea</taxon>
        <taxon>Philodinida</taxon>
        <taxon>Philodinidae</taxon>
        <taxon>Rotaria</taxon>
    </lineage>
</organism>
<feature type="region of interest" description="Disordered" evidence="4">
    <location>
        <begin position="1"/>
        <end position="65"/>
    </location>
</feature>
<dbReference type="Gene3D" id="1.25.40.20">
    <property type="entry name" value="Ankyrin repeat-containing domain"/>
    <property type="match status" value="1"/>
</dbReference>
<evidence type="ECO:0000313" key="10">
    <source>
        <dbReference type="EMBL" id="CAF0956158.1"/>
    </source>
</evidence>
<evidence type="ECO:0000313" key="15">
    <source>
        <dbReference type="Proteomes" id="UP000663870"/>
    </source>
</evidence>
<evidence type="ECO:0000313" key="13">
    <source>
        <dbReference type="EMBL" id="CAF3706623.1"/>
    </source>
</evidence>